<dbReference type="AlphaFoldDB" id="A0A067S7M1"/>
<sequence length="98" mass="10979">MEPSSVLRSLGTYHLATHLEAWRYLEFSRWPSPDSSKPWLRLSSNFQLCTRQSFKASESHSVLHGSLSESASWILERGSFVSLAPQVTKPTSTIVLSA</sequence>
<evidence type="ECO:0000313" key="2">
    <source>
        <dbReference type="Proteomes" id="UP000027222"/>
    </source>
</evidence>
<keyword evidence="2" id="KW-1185">Reference proteome</keyword>
<accession>A0A067S7M1</accession>
<organism evidence="1 2">
    <name type="scientific">Galerina marginata (strain CBS 339.88)</name>
    <dbReference type="NCBI Taxonomy" id="685588"/>
    <lineage>
        <taxon>Eukaryota</taxon>
        <taxon>Fungi</taxon>
        <taxon>Dikarya</taxon>
        <taxon>Basidiomycota</taxon>
        <taxon>Agaricomycotina</taxon>
        <taxon>Agaricomycetes</taxon>
        <taxon>Agaricomycetidae</taxon>
        <taxon>Agaricales</taxon>
        <taxon>Agaricineae</taxon>
        <taxon>Strophariaceae</taxon>
        <taxon>Galerina</taxon>
    </lineage>
</organism>
<reference evidence="2" key="1">
    <citation type="journal article" date="2014" name="Proc. Natl. Acad. Sci. U.S.A.">
        <title>Extensive sampling of basidiomycete genomes demonstrates inadequacy of the white-rot/brown-rot paradigm for wood decay fungi.</title>
        <authorList>
            <person name="Riley R."/>
            <person name="Salamov A.A."/>
            <person name="Brown D.W."/>
            <person name="Nagy L.G."/>
            <person name="Floudas D."/>
            <person name="Held B.W."/>
            <person name="Levasseur A."/>
            <person name="Lombard V."/>
            <person name="Morin E."/>
            <person name="Otillar R."/>
            <person name="Lindquist E.A."/>
            <person name="Sun H."/>
            <person name="LaButti K.M."/>
            <person name="Schmutz J."/>
            <person name="Jabbour D."/>
            <person name="Luo H."/>
            <person name="Baker S.E."/>
            <person name="Pisabarro A.G."/>
            <person name="Walton J.D."/>
            <person name="Blanchette R.A."/>
            <person name="Henrissat B."/>
            <person name="Martin F."/>
            <person name="Cullen D."/>
            <person name="Hibbett D.S."/>
            <person name="Grigoriev I.V."/>
        </authorList>
    </citation>
    <scope>NUCLEOTIDE SEQUENCE [LARGE SCALE GENOMIC DNA]</scope>
    <source>
        <strain evidence="2">CBS 339.88</strain>
    </source>
</reference>
<dbReference type="HOGENOM" id="CLU_2333757_0_0_1"/>
<dbReference type="Proteomes" id="UP000027222">
    <property type="component" value="Unassembled WGS sequence"/>
</dbReference>
<protein>
    <submittedName>
        <fullName evidence="1">Uncharacterized protein</fullName>
    </submittedName>
</protein>
<proteinExistence type="predicted"/>
<evidence type="ECO:0000313" key="1">
    <source>
        <dbReference type="EMBL" id="KDR66821.1"/>
    </source>
</evidence>
<gene>
    <name evidence="1" type="ORF">GALMADRAFT_232373</name>
</gene>
<dbReference type="EMBL" id="KL142420">
    <property type="protein sequence ID" value="KDR66821.1"/>
    <property type="molecule type" value="Genomic_DNA"/>
</dbReference>
<name>A0A067S7M1_GALM3</name>